<evidence type="ECO:0000313" key="3">
    <source>
        <dbReference type="Proteomes" id="UP000799302"/>
    </source>
</evidence>
<protein>
    <recommendedName>
        <fullName evidence="4">Ecp2 effector protein domain-containing protein</fullName>
    </recommendedName>
</protein>
<proteinExistence type="predicted"/>
<keyword evidence="3" id="KW-1185">Reference proteome</keyword>
<name>A0A6A6TWB3_9PEZI</name>
<evidence type="ECO:0008006" key="4">
    <source>
        <dbReference type="Google" id="ProtNLM"/>
    </source>
</evidence>
<keyword evidence="1" id="KW-0732">Signal</keyword>
<dbReference type="EMBL" id="MU004245">
    <property type="protein sequence ID" value="KAF2663437.1"/>
    <property type="molecule type" value="Genomic_DNA"/>
</dbReference>
<feature type="chain" id="PRO_5025599668" description="Ecp2 effector protein domain-containing protein" evidence="1">
    <location>
        <begin position="20"/>
        <end position="143"/>
    </location>
</feature>
<sequence length="143" mass="15216">MRFLVIISTILGVVGLGKASAIPQELVARNTTAAQGYDPRCNSVLLVQANIDACISFLNDRAGQQCWTKGPNGNGQFCSSGSTYVSGVSWPDENHVMGIGCDLVAYRVQQLLWLCGMQGGSMGIIGGPTNVDMIIHVNDQWVG</sequence>
<gene>
    <name evidence="2" type="ORF">BT63DRAFT_119026</name>
</gene>
<organism evidence="2 3">
    <name type="scientific">Microthyrium microscopicum</name>
    <dbReference type="NCBI Taxonomy" id="703497"/>
    <lineage>
        <taxon>Eukaryota</taxon>
        <taxon>Fungi</taxon>
        <taxon>Dikarya</taxon>
        <taxon>Ascomycota</taxon>
        <taxon>Pezizomycotina</taxon>
        <taxon>Dothideomycetes</taxon>
        <taxon>Dothideomycetes incertae sedis</taxon>
        <taxon>Microthyriales</taxon>
        <taxon>Microthyriaceae</taxon>
        <taxon>Microthyrium</taxon>
    </lineage>
</organism>
<dbReference type="Proteomes" id="UP000799302">
    <property type="component" value="Unassembled WGS sequence"/>
</dbReference>
<feature type="signal peptide" evidence="1">
    <location>
        <begin position="1"/>
        <end position="19"/>
    </location>
</feature>
<reference evidence="2" key="1">
    <citation type="journal article" date="2020" name="Stud. Mycol.">
        <title>101 Dothideomycetes genomes: a test case for predicting lifestyles and emergence of pathogens.</title>
        <authorList>
            <person name="Haridas S."/>
            <person name="Albert R."/>
            <person name="Binder M."/>
            <person name="Bloem J."/>
            <person name="Labutti K."/>
            <person name="Salamov A."/>
            <person name="Andreopoulos B."/>
            <person name="Baker S."/>
            <person name="Barry K."/>
            <person name="Bills G."/>
            <person name="Bluhm B."/>
            <person name="Cannon C."/>
            <person name="Castanera R."/>
            <person name="Culley D."/>
            <person name="Daum C."/>
            <person name="Ezra D."/>
            <person name="Gonzalez J."/>
            <person name="Henrissat B."/>
            <person name="Kuo A."/>
            <person name="Liang C."/>
            <person name="Lipzen A."/>
            <person name="Lutzoni F."/>
            <person name="Magnuson J."/>
            <person name="Mondo S."/>
            <person name="Nolan M."/>
            <person name="Ohm R."/>
            <person name="Pangilinan J."/>
            <person name="Park H.-J."/>
            <person name="Ramirez L."/>
            <person name="Alfaro M."/>
            <person name="Sun H."/>
            <person name="Tritt A."/>
            <person name="Yoshinaga Y."/>
            <person name="Zwiers L.-H."/>
            <person name="Turgeon B."/>
            <person name="Goodwin S."/>
            <person name="Spatafora J."/>
            <person name="Crous P."/>
            <person name="Grigoriev I."/>
        </authorList>
    </citation>
    <scope>NUCLEOTIDE SEQUENCE</scope>
    <source>
        <strain evidence="2">CBS 115976</strain>
    </source>
</reference>
<accession>A0A6A6TWB3</accession>
<dbReference type="AlphaFoldDB" id="A0A6A6TWB3"/>
<evidence type="ECO:0000256" key="1">
    <source>
        <dbReference type="SAM" id="SignalP"/>
    </source>
</evidence>
<evidence type="ECO:0000313" key="2">
    <source>
        <dbReference type="EMBL" id="KAF2663437.1"/>
    </source>
</evidence>